<evidence type="ECO:0000313" key="16">
    <source>
        <dbReference type="Proteomes" id="UP000821853"/>
    </source>
</evidence>
<dbReference type="OrthoDB" id="6494769at2759"/>
<keyword evidence="5 12" id="KW-0808">Transferase</keyword>
<dbReference type="InterPro" id="IPR031481">
    <property type="entry name" value="Glyco_tran_10_N"/>
</dbReference>
<evidence type="ECO:0000256" key="7">
    <source>
        <dbReference type="ARBA" id="ARBA00022968"/>
    </source>
</evidence>
<evidence type="ECO:0000256" key="8">
    <source>
        <dbReference type="ARBA" id="ARBA00022989"/>
    </source>
</evidence>
<dbReference type="EMBL" id="JABSTR010000001">
    <property type="protein sequence ID" value="KAH9361891.1"/>
    <property type="molecule type" value="Genomic_DNA"/>
</dbReference>
<comment type="similarity">
    <text evidence="3 12">Belongs to the glycosyltransferase 10 family.</text>
</comment>
<feature type="transmembrane region" description="Helical" evidence="12">
    <location>
        <begin position="81"/>
        <end position="103"/>
    </location>
</feature>
<dbReference type="OMA" id="WMISECE"/>
<dbReference type="Gene3D" id="3.40.50.11660">
    <property type="entry name" value="Glycosyl transferase family 10, C-terminal domain"/>
    <property type="match status" value="1"/>
</dbReference>
<feature type="domain" description="Fucosyltransferase N-terminal" evidence="14">
    <location>
        <begin position="124"/>
        <end position="243"/>
    </location>
</feature>
<keyword evidence="10 12" id="KW-0472">Membrane</keyword>
<evidence type="ECO:0000256" key="6">
    <source>
        <dbReference type="ARBA" id="ARBA00022692"/>
    </source>
</evidence>
<dbReference type="AlphaFoldDB" id="A0A9J6FFW5"/>
<evidence type="ECO:0000256" key="2">
    <source>
        <dbReference type="ARBA" id="ARBA00004922"/>
    </source>
</evidence>
<accession>A0A9J6FFW5</accession>
<sequence>MIHPHSVSSSLFVRPCVVVTRCISFGCVPVEKVTQYHLFFFSGPIAMDGLRAQMQGVRDVLRSPCRRLNGLARQYPRATNWIAVFLVLFLVAIALTPHIQGYFAGRYIPLPKHTPQGVHPGQFLVLLWSTAPVHQAAMRMPPRSVLKPDTETRGLTSCMSSDGAVACNVTKDRDLAQKSNVVVFDAESVHSADLPSNRPAEQLWVFWAHGPPRKEPLQDLRETTQLFNYTMGLRQDADIVVPYRKWSPLLQAPPSFDTPSVNKTITAAWIIGECEEEELRHFDGFSPLVSSRWKGSERFMNDILEYVEVKIVPKCGAQLCSSRQGCLSILEKQYFFIFVMESSQCFQNPVQMIYDSLQYYIVPVFFGATDLGASLPPSSFVDTSKLSDSAVVVDALAKLQDSPSLYDDFIKQRRHFQVFDAPSALCSLCDALSGSPKKPLHSDLVTWWQNRTTCPERSAAPLAAPYTDLPADLPGV</sequence>
<proteinExistence type="inferred from homology"/>
<organism evidence="15 16">
    <name type="scientific">Haemaphysalis longicornis</name>
    <name type="common">Bush tick</name>
    <dbReference type="NCBI Taxonomy" id="44386"/>
    <lineage>
        <taxon>Eukaryota</taxon>
        <taxon>Metazoa</taxon>
        <taxon>Ecdysozoa</taxon>
        <taxon>Arthropoda</taxon>
        <taxon>Chelicerata</taxon>
        <taxon>Arachnida</taxon>
        <taxon>Acari</taxon>
        <taxon>Parasitiformes</taxon>
        <taxon>Ixodida</taxon>
        <taxon>Ixodoidea</taxon>
        <taxon>Ixodidae</taxon>
        <taxon>Haemaphysalinae</taxon>
        <taxon>Haemaphysalis</taxon>
    </lineage>
</organism>
<evidence type="ECO:0000256" key="4">
    <source>
        <dbReference type="ARBA" id="ARBA00022676"/>
    </source>
</evidence>
<dbReference type="PANTHER" id="PTHR48438">
    <property type="entry name" value="ALPHA-(1,3)-FUCOSYLTRANSFERASE C-RELATED"/>
    <property type="match status" value="1"/>
</dbReference>
<protein>
    <recommendedName>
        <fullName evidence="12">Fucosyltransferase</fullName>
        <ecNumber evidence="12">2.4.1.-</ecNumber>
    </recommendedName>
</protein>
<dbReference type="EC" id="2.4.1.-" evidence="12"/>
<dbReference type="InterPro" id="IPR038577">
    <property type="entry name" value="GT10-like_C_sf"/>
</dbReference>
<gene>
    <name evidence="15" type="ORF">HPB48_003700</name>
</gene>
<evidence type="ECO:0000313" key="15">
    <source>
        <dbReference type="EMBL" id="KAH9361891.1"/>
    </source>
</evidence>
<evidence type="ECO:0000259" key="14">
    <source>
        <dbReference type="Pfam" id="PF17039"/>
    </source>
</evidence>
<keyword evidence="16" id="KW-1185">Reference proteome</keyword>
<comment type="caution">
    <text evidence="15">The sequence shown here is derived from an EMBL/GenBank/DDBJ whole genome shotgun (WGS) entry which is preliminary data.</text>
</comment>
<reference evidence="15 16" key="1">
    <citation type="journal article" date="2020" name="Cell">
        <title>Large-Scale Comparative Analyses of Tick Genomes Elucidate Their Genetic Diversity and Vector Capacities.</title>
        <authorList>
            <consortium name="Tick Genome and Microbiome Consortium (TIGMIC)"/>
            <person name="Jia N."/>
            <person name="Wang J."/>
            <person name="Shi W."/>
            <person name="Du L."/>
            <person name="Sun Y."/>
            <person name="Zhan W."/>
            <person name="Jiang J.F."/>
            <person name="Wang Q."/>
            <person name="Zhang B."/>
            <person name="Ji P."/>
            <person name="Bell-Sakyi L."/>
            <person name="Cui X.M."/>
            <person name="Yuan T.T."/>
            <person name="Jiang B.G."/>
            <person name="Yang W.F."/>
            <person name="Lam T.T."/>
            <person name="Chang Q.C."/>
            <person name="Ding S.J."/>
            <person name="Wang X.J."/>
            <person name="Zhu J.G."/>
            <person name="Ruan X.D."/>
            <person name="Zhao L."/>
            <person name="Wei J.T."/>
            <person name="Ye R.Z."/>
            <person name="Que T.C."/>
            <person name="Du C.H."/>
            <person name="Zhou Y.H."/>
            <person name="Cheng J.X."/>
            <person name="Dai P.F."/>
            <person name="Guo W.B."/>
            <person name="Han X.H."/>
            <person name="Huang E.J."/>
            <person name="Li L.F."/>
            <person name="Wei W."/>
            <person name="Gao Y.C."/>
            <person name="Liu J.Z."/>
            <person name="Shao H.Z."/>
            <person name="Wang X."/>
            <person name="Wang C.C."/>
            <person name="Yang T.C."/>
            <person name="Huo Q.B."/>
            <person name="Li W."/>
            <person name="Chen H.Y."/>
            <person name="Chen S.E."/>
            <person name="Zhou L.G."/>
            <person name="Ni X.B."/>
            <person name="Tian J.H."/>
            <person name="Sheng Y."/>
            <person name="Liu T."/>
            <person name="Pan Y.S."/>
            <person name="Xia L.Y."/>
            <person name="Li J."/>
            <person name="Zhao F."/>
            <person name="Cao W.C."/>
        </authorList>
    </citation>
    <scope>NUCLEOTIDE SEQUENCE [LARGE SCALE GENOMIC DNA]</scope>
    <source>
        <strain evidence="15">HaeL-2018</strain>
    </source>
</reference>
<dbReference type="Pfam" id="PF17039">
    <property type="entry name" value="Glyco_tran_10_N"/>
    <property type="match status" value="1"/>
</dbReference>
<dbReference type="GO" id="GO:0008417">
    <property type="term" value="F:fucosyltransferase activity"/>
    <property type="evidence" value="ECO:0007669"/>
    <property type="project" value="InterPro"/>
</dbReference>
<evidence type="ECO:0000256" key="9">
    <source>
        <dbReference type="ARBA" id="ARBA00023034"/>
    </source>
</evidence>
<comment type="subcellular location">
    <subcellularLocation>
        <location evidence="1 12">Golgi apparatus</location>
        <location evidence="1 12">Golgi stack membrane</location>
        <topology evidence="1 12">Single-pass type II membrane protein</topology>
    </subcellularLocation>
</comment>
<dbReference type="SUPFAM" id="SSF53756">
    <property type="entry name" value="UDP-Glycosyltransferase/glycogen phosphorylase"/>
    <property type="match status" value="1"/>
</dbReference>
<name>A0A9J6FFW5_HAELO</name>
<evidence type="ECO:0000256" key="11">
    <source>
        <dbReference type="ARBA" id="ARBA00023180"/>
    </source>
</evidence>
<evidence type="ECO:0000256" key="10">
    <source>
        <dbReference type="ARBA" id="ARBA00023136"/>
    </source>
</evidence>
<evidence type="ECO:0000256" key="12">
    <source>
        <dbReference type="RuleBase" id="RU003832"/>
    </source>
</evidence>
<dbReference type="PANTHER" id="PTHR48438:SF1">
    <property type="entry name" value="ALPHA-(1,3)-FUCOSYLTRANSFERASE C-RELATED"/>
    <property type="match status" value="1"/>
</dbReference>
<dbReference type="VEuPathDB" id="VectorBase:HLOH_059371"/>
<keyword evidence="7" id="KW-0735">Signal-anchor</keyword>
<evidence type="ECO:0000256" key="5">
    <source>
        <dbReference type="ARBA" id="ARBA00022679"/>
    </source>
</evidence>
<keyword evidence="4 12" id="KW-0328">Glycosyltransferase</keyword>
<dbReference type="InterPro" id="IPR001503">
    <property type="entry name" value="Glyco_trans_10"/>
</dbReference>
<keyword evidence="8 12" id="KW-1133">Transmembrane helix</keyword>
<comment type="pathway">
    <text evidence="2">Protein modification; protein glycosylation.</text>
</comment>
<dbReference type="GO" id="GO:0032580">
    <property type="term" value="C:Golgi cisterna membrane"/>
    <property type="evidence" value="ECO:0007669"/>
    <property type="project" value="UniProtKB-SubCell"/>
</dbReference>
<evidence type="ECO:0000256" key="3">
    <source>
        <dbReference type="ARBA" id="ARBA00008919"/>
    </source>
</evidence>
<evidence type="ECO:0000259" key="13">
    <source>
        <dbReference type="Pfam" id="PF00852"/>
    </source>
</evidence>
<keyword evidence="6 12" id="KW-0812">Transmembrane</keyword>
<keyword evidence="11" id="KW-0325">Glycoprotein</keyword>
<evidence type="ECO:0000256" key="1">
    <source>
        <dbReference type="ARBA" id="ARBA00004447"/>
    </source>
</evidence>
<keyword evidence="9 12" id="KW-0333">Golgi apparatus</keyword>
<feature type="domain" description="Fucosyltransferase C-terminal" evidence="13">
    <location>
        <begin position="264"/>
        <end position="444"/>
    </location>
</feature>
<dbReference type="Proteomes" id="UP000821853">
    <property type="component" value="Chromosome 1"/>
</dbReference>
<dbReference type="Pfam" id="PF00852">
    <property type="entry name" value="Glyco_transf_10"/>
    <property type="match status" value="1"/>
</dbReference>
<dbReference type="InterPro" id="IPR055270">
    <property type="entry name" value="Glyco_tran_10_C"/>
</dbReference>